<evidence type="ECO:0000313" key="5">
    <source>
        <dbReference type="Proteomes" id="UP000001169"/>
    </source>
</evidence>
<dbReference type="Proteomes" id="UP000001169">
    <property type="component" value="Chromosome I"/>
</dbReference>
<dbReference type="PATRIC" id="fig|272569.17.peg.1352"/>
<dbReference type="GeneID" id="40151646"/>
<evidence type="ECO:0000256" key="2">
    <source>
        <dbReference type="SAM" id="Phobius"/>
    </source>
</evidence>
<dbReference type="RefSeq" id="WP_011223114.1">
    <property type="nucleotide sequence ID" value="NC_006396.1"/>
</dbReference>
<organism evidence="3 5">
    <name type="scientific">Haloarcula marismortui (strain ATCC 43049 / DSM 3752 / JCM 8966 / VKM B-1809)</name>
    <name type="common">Halobacterium marismortui</name>
    <dbReference type="NCBI Taxonomy" id="272569"/>
    <lineage>
        <taxon>Archaea</taxon>
        <taxon>Methanobacteriati</taxon>
        <taxon>Methanobacteriota</taxon>
        <taxon>Stenosarchaea group</taxon>
        <taxon>Halobacteria</taxon>
        <taxon>Halobacteriales</taxon>
        <taxon>Haloarculaceae</taxon>
        <taxon>Haloarcula</taxon>
    </lineage>
</organism>
<dbReference type="EMBL" id="CP039138">
    <property type="protein sequence ID" value="QCP90392.1"/>
    <property type="molecule type" value="Genomic_DNA"/>
</dbReference>
<dbReference type="PaxDb" id="272569-rrnAC0595"/>
<feature type="compositionally biased region" description="Low complexity" evidence="1">
    <location>
        <begin position="98"/>
        <end position="108"/>
    </location>
</feature>
<dbReference type="HOGENOM" id="CLU_1736358_0_0_2"/>
<accession>Q5V4E6</accession>
<dbReference type="EnsemblBacteria" id="AAV45606">
    <property type="protein sequence ID" value="AAV45606"/>
    <property type="gene ID" value="rrnAC0595"/>
</dbReference>
<reference evidence="3 5" key="1">
    <citation type="journal article" date="2004" name="Genome Res.">
        <title>Genome sequence of Haloarcula marismortui: a halophilic archaeon from the Dead Sea.</title>
        <authorList>
            <person name="Baliga N.S."/>
            <person name="Bonneau R."/>
            <person name="Facciotti M.T."/>
            <person name="Pan M."/>
            <person name="Glusman G."/>
            <person name="Deutsch E.W."/>
            <person name="Shannon P."/>
            <person name="Chiu Y."/>
            <person name="Weng R.S."/>
            <person name="Gan R.R."/>
            <person name="Hung P."/>
            <person name="Date S.V."/>
            <person name="Marcotte E."/>
            <person name="Hood L."/>
            <person name="Ng W.V."/>
        </authorList>
    </citation>
    <scope>NUCLEOTIDE SEQUENCE [LARGE SCALE GENOMIC DNA]</scope>
    <source>
        <strain evidence="3">ATCC 43049</strain>
        <strain evidence="5">ATCC 43049 / DSM 3752 / JCM 8966 / VKM B-1809</strain>
    </source>
</reference>
<sequence>MGTLITGGAYEGDAGESYDGVVIDAGDYDSTEELNDANDEAMTDEWADEVSNVEHLAESVQSSDSSLSQDEVEALVEASNGSLSDGGDDSDETATTPDDTGSSGSGSSDSGGTGQPPIILPSTGDGDDGMGNLLLIGGLALLGVAVVVQR</sequence>
<keyword evidence="2" id="KW-1133">Transmembrane helix</keyword>
<gene>
    <name evidence="3" type="ordered locus">rrnAC0595</name>
    <name evidence="4" type="ORF">E6P14_05785</name>
</gene>
<evidence type="ECO:0000313" key="3">
    <source>
        <dbReference type="EMBL" id="AAV45606.1"/>
    </source>
</evidence>
<evidence type="ECO:0000313" key="6">
    <source>
        <dbReference type="Proteomes" id="UP000298722"/>
    </source>
</evidence>
<name>Q5V4E6_HALMA</name>
<evidence type="ECO:0000256" key="1">
    <source>
        <dbReference type="SAM" id="MobiDB-lite"/>
    </source>
</evidence>
<feature type="transmembrane region" description="Helical" evidence="2">
    <location>
        <begin position="130"/>
        <end position="148"/>
    </location>
</feature>
<feature type="region of interest" description="Disordered" evidence="1">
    <location>
        <begin position="1"/>
        <end position="43"/>
    </location>
</feature>
<feature type="region of interest" description="Disordered" evidence="1">
    <location>
        <begin position="55"/>
        <end position="129"/>
    </location>
</feature>
<feature type="compositionally biased region" description="Acidic residues" evidence="1">
    <location>
        <begin position="26"/>
        <end position="43"/>
    </location>
</feature>
<evidence type="ECO:0000313" key="4">
    <source>
        <dbReference type="EMBL" id="QCP90392.1"/>
    </source>
</evidence>
<dbReference type="AlphaFoldDB" id="Q5V4E6"/>
<dbReference type="EMBL" id="AY596297">
    <property type="protein sequence ID" value="AAV45606.1"/>
    <property type="molecule type" value="Genomic_DNA"/>
</dbReference>
<reference evidence="4 6" key="2">
    <citation type="submission" date="2019-04" db="EMBL/GenBank/DDBJ databases">
        <title>Methylomes of two halophilic Archaea, Haloarcula marismortui and Haloferax mediterranei.</title>
        <authorList>
            <person name="DasSarma S."/>
            <person name="DasSarma P."/>
            <person name="DasSarma S."/>
            <person name="Fomenkov A."/>
            <person name="Vincze T."/>
            <person name="Anton B.P."/>
            <person name="Roberts R.J."/>
        </authorList>
    </citation>
    <scope>NUCLEOTIDE SEQUENCE [LARGE SCALE GENOMIC DNA]</scope>
    <source>
        <strain evidence="4 6">ATCC 43049</strain>
    </source>
</reference>
<feature type="compositionally biased region" description="Low complexity" evidence="1">
    <location>
        <begin position="58"/>
        <end position="69"/>
    </location>
</feature>
<dbReference type="KEGG" id="hma:rrnAC0595"/>
<keyword evidence="2" id="KW-0472">Membrane</keyword>
<dbReference type="STRING" id="272569.rrnAC0595"/>
<dbReference type="Proteomes" id="UP000298722">
    <property type="component" value="Chromosome"/>
</dbReference>
<proteinExistence type="predicted"/>
<keyword evidence="5" id="KW-1185">Reference proteome</keyword>
<protein>
    <submittedName>
        <fullName evidence="3">Uncharacterized protein</fullName>
    </submittedName>
</protein>
<keyword evidence="2" id="KW-0812">Transmembrane</keyword>